<keyword evidence="3 5" id="KW-0269">Exonuclease</keyword>
<dbReference type="GO" id="GO:0004527">
    <property type="term" value="F:exonuclease activity"/>
    <property type="evidence" value="ECO:0007669"/>
    <property type="project" value="UniProtKB-KW"/>
</dbReference>
<organism evidence="5 6">
    <name type="scientific">Amycolatopsis pigmentata</name>
    <dbReference type="NCBI Taxonomy" id="450801"/>
    <lineage>
        <taxon>Bacteria</taxon>
        <taxon>Bacillati</taxon>
        <taxon>Actinomycetota</taxon>
        <taxon>Actinomycetes</taxon>
        <taxon>Pseudonocardiales</taxon>
        <taxon>Pseudonocardiaceae</taxon>
        <taxon>Amycolatopsis</taxon>
    </lineage>
</organism>
<proteinExistence type="predicted"/>
<keyword evidence="1" id="KW-0540">Nuclease</keyword>
<evidence type="ECO:0000256" key="1">
    <source>
        <dbReference type="ARBA" id="ARBA00022722"/>
    </source>
</evidence>
<accession>A0ABW5G3X8</accession>
<dbReference type="CDD" id="cd06127">
    <property type="entry name" value="DEDDh"/>
    <property type="match status" value="1"/>
</dbReference>
<dbReference type="PANTHER" id="PTHR30231">
    <property type="entry name" value="DNA POLYMERASE III SUBUNIT EPSILON"/>
    <property type="match status" value="1"/>
</dbReference>
<evidence type="ECO:0000313" key="5">
    <source>
        <dbReference type="EMBL" id="MFD2421617.1"/>
    </source>
</evidence>
<dbReference type="EMBL" id="JBHUKR010000022">
    <property type="protein sequence ID" value="MFD2421617.1"/>
    <property type="molecule type" value="Genomic_DNA"/>
</dbReference>
<name>A0ABW5G3X8_9PSEU</name>
<evidence type="ECO:0000313" key="6">
    <source>
        <dbReference type="Proteomes" id="UP001597417"/>
    </source>
</evidence>
<comment type="caution">
    <text evidence="5">The sequence shown here is derived from an EMBL/GenBank/DDBJ whole genome shotgun (WGS) entry which is preliminary data.</text>
</comment>
<keyword evidence="6" id="KW-1185">Reference proteome</keyword>
<evidence type="ECO:0000256" key="3">
    <source>
        <dbReference type="ARBA" id="ARBA00022839"/>
    </source>
</evidence>
<dbReference type="SMART" id="SM00479">
    <property type="entry name" value="EXOIII"/>
    <property type="match status" value="1"/>
</dbReference>
<dbReference type="SUPFAM" id="SSF53098">
    <property type="entry name" value="Ribonuclease H-like"/>
    <property type="match status" value="1"/>
</dbReference>
<dbReference type="Pfam" id="PF00929">
    <property type="entry name" value="RNase_T"/>
    <property type="match status" value="1"/>
</dbReference>
<dbReference type="InterPro" id="IPR036397">
    <property type="entry name" value="RNaseH_sf"/>
</dbReference>
<dbReference type="PANTHER" id="PTHR30231:SF4">
    <property type="entry name" value="PROTEIN NEN2"/>
    <property type="match status" value="1"/>
</dbReference>
<feature type="domain" description="Exonuclease" evidence="4">
    <location>
        <begin position="7"/>
        <end position="185"/>
    </location>
</feature>
<gene>
    <name evidence="5" type="ORF">ACFSXZ_35330</name>
</gene>
<dbReference type="Proteomes" id="UP001597417">
    <property type="component" value="Unassembled WGS sequence"/>
</dbReference>
<dbReference type="Gene3D" id="3.30.420.10">
    <property type="entry name" value="Ribonuclease H-like superfamily/Ribonuclease H"/>
    <property type="match status" value="1"/>
</dbReference>
<dbReference type="InterPro" id="IPR012337">
    <property type="entry name" value="RNaseH-like_sf"/>
</dbReference>
<reference evidence="6" key="1">
    <citation type="journal article" date="2019" name="Int. J. Syst. Evol. Microbiol.">
        <title>The Global Catalogue of Microorganisms (GCM) 10K type strain sequencing project: providing services to taxonomists for standard genome sequencing and annotation.</title>
        <authorList>
            <consortium name="The Broad Institute Genomics Platform"/>
            <consortium name="The Broad Institute Genome Sequencing Center for Infectious Disease"/>
            <person name="Wu L."/>
            <person name="Ma J."/>
        </authorList>
    </citation>
    <scope>NUCLEOTIDE SEQUENCE [LARGE SCALE GENOMIC DNA]</scope>
    <source>
        <strain evidence="6">CGMCC 4.7645</strain>
    </source>
</reference>
<protein>
    <submittedName>
        <fullName evidence="5">Exonuclease domain-containing protein</fullName>
    </submittedName>
</protein>
<evidence type="ECO:0000256" key="2">
    <source>
        <dbReference type="ARBA" id="ARBA00022801"/>
    </source>
</evidence>
<keyword evidence="2" id="KW-0378">Hydrolase</keyword>
<evidence type="ECO:0000259" key="4">
    <source>
        <dbReference type="SMART" id="SM00479"/>
    </source>
</evidence>
<dbReference type="NCBIfam" id="NF005927">
    <property type="entry name" value="PRK07942.1"/>
    <property type="match status" value="1"/>
</dbReference>
<dbReference type="InterPro" id="IPR013520">
    <property type="entry name" value="Ribonucl_H"/>
</dbReference>
<sequence>MKWHERPFVSFDIESTGTNVESDRIVSAAVVTVDPATGRKDMREWLADPGIDIPAEATEIHGITTEYARERGEPAADVAYGIAQALDVAWGAMQPVVIYNAPYDLTLLDRELRRHVGYPLNPAAVVDPLVIDRKVQPRKMKGGHQLGTACGIYGIDLSTIDAHGAAADALATARLAWVLATRHPEIGAMRLPELHARQIDWYAEQAAELETYLRGVKLRYEGQEAADAVHCPREWPLRPVTEEVTV</sequence>
<dbReference type="RefSeq" id="WP_378270304.1">
    <property type="nucleotide sequence ID" value="NZ_JBHUKR010000022.1"/>
</dbReference>